<evidence type="ECO:0000313" key="3">
    <source>
        <dbReference type="Proteomes" id="UP001187859"/>
    </source>
</evidence>
<protein>
    <submittedName>
        <fullName evidence="2">Uncharacterized protein</fullName>
    </submittedName>
</protein>
<dbReference type="Proteomes" id="UP001187859">
    <property type="component" value="Unassembled WGS sequence"/>
</dbReference>
<evidence type="ECO:0000256" key="1">
    <source>
        <dbReference type="SAM" id="SignalP"/>
    </source>
</evidence>
<name>A0AAE4Q5W3_9GAMM</name>
<organism evidence="2 3">
    <name type="scientific">Shewanella xiamenensis</name>
    <dbReference type="NCBI Taxonomy" id="332186"/>
    <lineage>
        <taxon>Bacteria</taxon>
        <taxon>Pseudomonadati</taxon>
        <taxon>Pseudomonadota</taxon>
        <taxon>Gammaproteobacteria</taxon>
        <taxon>Alteromonadales</taxon>
        <taxon>Shewanellaceae</taxon>
        <taxon>Shewanella</taxon>
    </lineage>
</organism>
<sequence length="192" mass="20942">MIRKTLTLAFAIMTLTACSCKDPSYCSTTKSTGSSASCNASRTNHQLSNNKATDVLVSAEASQQAIALAYTQFPTEASQLNRNDARKTVETSARVNHAVAFERGSELMPEEINDTLLPHARYLVANPHRKVLLTPHVSDHSNDVASIALCQDRTEGIVRTLLTLGVDPSQILTNKSRLCETSKNADFVELTY</sequence>
<accession>A0AAE4Q5W3</accession>
<evidence type="ECO:0000313" key="2">
    <source>
        <dbReference type="EMBL" id="MDV5393243.1"/>
    </source>
</evidence>
<keyword evidence="1" id="KW-0732">Signal</keyword>
<proteinExistence type="predicted"/>
<dbReference type="Gene3D" id="3.30.1330.60">
    <property type="entry name" value="OmpA-like domain"/>
    <property type="match status" value="1"/>
</dbReference>
<feature type="chain" id="PRO_5042112055" evidence="1">
    <location>
        <begin position="20"/>
        <end position="192"/>
    </location>
</feature>
<dbReference type="EMBL" id="JASGOQ010000003">
    <property type="protein sequence ID" value="MDV5393243.1"/>
    <property type="molecule type" value="Genomic_DNA"/>
</dbReference>
<dbReference type="SUPFAM" id="SSF103088">
    <property type="entry name" value="OmpA-like"/>
    <property type="match status" value="1"/>
</dbReference>
<dbReference type="PROSITE" id="PS51257">
    <property type="entry name" value="PROKAR_LIPOPROTEIN"/>
    <property type="match status" value="1"/>
</dbReference>
<comment type="caution">
    <text evidence="2">The sequence shown here is derived from an EMBL/GenBank/DDBJ whole genome shotgun (WGS) entry which is preliminary data.</text>
</comment>
<dbReference type="AlphaFoldDB" id="A0AAE4Q5W3"/>
<dbReference type="RefSeq" id="WP_279751715.1">
    <property type="nucleotide sequence ID" value="NZ_JAOCID010000032.1"/>
</dbReference>
<dbReference type="InterPro" id="IPR036737">
    <property type="entry name" value="OmpA-like_sf"/>
</dbReference>
<reference evidence="2" key="1">
    <citation type="submission" date="2023-05" db="EMBL/GenBank/DDBJ databases">
        <title>Colonisation of extended spectrum b-lactamase- and carbapenemase-producing bacteria on hospital surfaces from low- and middle-income countries.</title>
        <authorList>
            <person name="Nieto-Rosado M."/>
            <person name="Sands K."/>
            <person name="Iregbu K."/>
            <person name="Zahra R."/>
            <person name="Mazarati J.B."/>
            <person name="Mehtar S."/>
            <person name="Barnards-Group B."/>
            <person name="Walsh T.R."/>
        </authorList>
    </citation>
    <scope>NUCLEOTIDE SEQUENCE</scope>
    <source>
        <strain evidence="2">PP-E493</strain>
    </source>
</reference>
<feature type="signal peptide" evidence="1">
    <location>
        <begin position="1"/>
        <end position="19"/>
    </location>
</feature>
<gene>
    <name evidence="2" type="ORF">QM089_23950</name>
</gene>